<name>A0ABT4B6U8_9ACTN</name>
<evidence type="ECO:0008006" key="3">
    <source>
        <dbReference type="Google" id="ProtNLM"/>
    </source>
</evidence>
<comment type="caution">
    <text evidence="1">The sequence shown here is derived from an EMBL/GenBank/DDBJ whole genome shotgun (WGS) entry which is preliminary data.</text>
</comment>
<accession>A0ABT4B6U8</accession>
<gene>
    <name evidence="1" type="ORF">OWR29_29940</name>
</gene>
<protein>
    <recommendedName>
        <fullName evidence="3">PIN domain-containing protein</fullName>
    </recommendedName>
</protein>
<organism evidence="1 2">
    <name type="scientific">Paractinoplanes pyxinae</name>
    <dbReference type="NCBI Taxonomy" id="2997416"/>
    <lineage>
        <taxon>Bacteria</taxon>
        <taxon>Bacillati</taxon>
        <taxon>Actinomycetota</taxon>
        <taxon>Actinomycetes</taxon>
        <taxon>Micromonosporales</taxon>
        <taxon>Micromonosporaceae</taxon>
        <taxon>Paractinoplanes</taxon>
    </lineage>
</organism>
<dbReference type="Gene3D" id="3.40.50.1010">
    <property type="entry name" value="5'-nuclease"/>
    <property type="match status" value="1"/>
</dbReference>
<evidence type="ECO:0000313" key="2">
    <source>
        <dbReference type="Proteomes" id="UP001151002"/>
    </source>
</evidence>
<keyword evidence="2" id="KW-1185">Reference proteome</keyword>
<dbReference type="EMBL" id="JAPNTZ010000011">
    <property type="protein sequence ID" value="MCY1142238.1"/>
    <property type="molecule type" value="Genomic_DNA"/>
</dbReference>
<reference evidence="1" key="1">
    <citation type="submission" date="2022-11" db="EMBL/GenBank/DDBJ databases">
        <authorList>
            <person name="Somphong A."/>
            <person name="Phongsopitanun W."/>
        </authorList>
    </citation>
    <scope>NUCLEOTIDE SEQUENCE</scope>
    <source>
        <strain evidence="1">Pm04-4</strain>
    </source>
</reference>
<proteinExistence type="predicted"/>
<evidence type="ECO:0000313" key="1">
    <source>
        <dbReference type="EMBL" id="MCY1142238.1"/>
    </source>
</evidence>
<dbReference type="RefSeq" id="WP_267566665.1">
    <property type="nucleotide sequence ID" value="NZ_JAPNTZ010000011.1"/>
</dbReference>
<dbReference type="Proteomes" id="UP001151002">
    <property type="component" value="Unassembled WGS sequence"/>
</dbReference>
<sequence length="69" mass="7743">MRRALAGHSAHRGPSVVDLVIAASVIRLRMTVLHEDRDFETVARFVPELKQHWLREGPPKQEAMSAVDG</sequence>